<evidence type="ECO:0000256" key="1">
    <source>
        <dbReference type="SAM" id="MobiDB-lite"/>
    </source>
</evidence>
<dbReference type="AlphaFoldDB" id="A0A0L9TY20"/>
<evidence type="ECO:0000313" key="3">
    <source>
        <dbReference type="Proteomes" id="UP000053144"/>
    </source>
</evidence>
<evidence type="ECO:0000313" key="2">
    <source>
        <dbReference type="EMBL" id="KOM35307.1"/>
    </source>
</evidence>
<reference evidence="3" key="1">
    <citation type="journal article" date="2015" name="Proc. Natl. Acad. Sci. U.S.A.">
        <title>Genome sequencing of adzuki bean (Vigna angularis) provides insight into high starch and low fat accumulation and domestication.</title>
        <authorList>
            <person name="Yang K."/>
            <person name="Tian Z."/>
            <person name="Chen C."/>
            <person name="Luo L."/>
            <person name="Zhao B."/>
            <person name="Wang Z."/>
            <person name="Yu L."/>
            <person name="Li Y."/>
            <person name="Sun Y."/>
            <person name="Li W."/>
            <person name="Chen Y."/>
            <person name="Li Y."/>
            <person name="Zhang Y."/>
            <person name="Ai D."/>
            <person name="Zhao J."/>
            <person name="Shang C."/>
            <person name="Ma Y."/>
            <person name="Wu B."/>
            <person name="Wang M."/>
            <person name="Gao L."/>
            <person name="Sun D."/>
            <person name="Zhang P."/>
            <person name="Guo F."/>
            <person name="Wang W."/>
            <person name="Li Y."/>
            <person name="Wang J."/>
            <person name="Varshney R.K."/>
            <person name="Wang J."/>
            <person name="Ling H.Q."/>
            <person name="Wan P."/>
        </authorList>
    </citation>
    <scope>NUCLEOTIDE SEQUENCE</scope>
    <source>
        <strain evidence="3">cv. Jingnong 6</strain>
    </source>
</reference>
<feature type="region of interest" description="Disordered" evidence="1">
    <location>
        <begin position="43"/>
        <end position="84"/>
    </location>
</feature>
<dbReference type="EMBL" id="CM003372">
    <property type="protein sequence ID" value="KOM35307.1"/>
    <property type="molecule type" value="Genomic_DNA"/>
</dbReference>
<name>A0A0L9TY20_PHAAN</name>
<proteinExistence type="predicted"/>
<dbReference type="Gramene" id="KOM35307">
    <property type="protein sequence ID" value="KOM35307"/>
    <property type="gene ID" value="LR48_Vigan02g145700"/>
</dbReference>
<protein>
    <submittedName>
        <fullName evidence="2">Uncharacterized protein</fullName>
    </submittedName>
</protein>
<accession>A0A0L9TY20</accession>
<organism evidence="2 3">
    <name type="scientific">Phaseolus angularis</name>
    <name type="common">Azuki bean</name>
    <name type="synonym">Vigna angularis</name>
    <dbReference type="NCBI Taxonomy" id="3914"/>
    <lineage>
        <taxon>Eukaryota</taxon>
        <taxon>Viridiplantae</taxon>
        <taxon>Streptophyta</taxon>
        <taxon>Embryophyta</taxon>
        <taxon>Tracheophyta</taxon>
        <taxon>Spermatophyta</taxon>
        <taxon>Magnoliopsida</taxon>
        <taxon>eudicotyledons</taxon>
        <taxon>Gunneridae</taxon>
        <taxon>Pentapetalae</taxon>
        <taxon>rosids</taxon>
        <taxon>fabids</taxon>
        <taxon>Fabales</taxon>
        <taxon>Fabaceae</taxon>
        <taxon>Papilionoideae</taxon>
        <taxon>50 kb inversion clade</taxon>
        <taxon>NPAAA clade</taxon>
        <taxon>indigoferoid/millettioid clade</taxon>
        <taxon>Phaseoleae</taxon>
        <taxon>Vigna</taxon>
    </lineage>
</organism>
<dbReference type="Proteomes" id="UP000053144">
    <property type="component" value="Chromosome 2"/>
</dbReference>
<gene>
    <name evidence="2" type="ORF">LR48_Vigan02g145700</name>
</gene>
<sequence>MAARPQHIIGPLGLNTLGFYKAIAVGLDTATAVGLDTASARIRGPPPIAPETGSRKRSVEARKGASTAGEGVFQDCGGRSLPRSSSAETFWRRLWRARHLSDALGRQQCPTPTNERQLLHVELSQELEVEDTWRLRSGRPAWTVGNLECRTSENSEIFSTLHTLHHFSFLEILSPPSLFISLHLPSKCTPFISSFLCSGTVEGRTASRTTRGNVRLEKTKSFD</sequence>
<feature type="compositionally biased region" description="Basic and acidic residues" evidence="1">
    <location>
        <begin position="53"/>
        <end position="63"/>
    </location>
</feature>